<dbReference type="RefSeq" id="XP_041195964.1">
    <property type="nucleotide sequence ID" value="XM_041332584.1"/>
</dbReference>
<protein>
    <submittedName>
        <fullName evidence="2">Uncharacterized protein</fullName>
    </submittedName>
</protein>
<keyword evidence="3" id="KW-1185">Reference proteome</keyword>
<evidence type="ECO:0000256" key="1">
    <source>
        <dbReference type="SAM" id="MobiDB-lite"/>
    </source>
</evidence>
<organism evidence="2 3">
    <name type="scientific">Suillus subaureus</name>
    <dbReference type="NCBI Taxonomy" id="48587"/>
    <lineage>
        <taxon>Eukaryota</taxon>
        <taxon>Fungi</taxon>
        <taxon>Dikarya</taxon>
        <taxon>Basidiomycota</taxon>
        <taxon>Agaricomycotina</taxon>
        <taxon>Agaricomycetes</taxon>
        <taxon>Agaricomycetidae</taxon>
        <taxon>Boletales</taxon>
        <taxon>Suillineae</taxon>
        <taxon>Suillaceae</taxon>
        <taxon>Suillus</taxon>
    </lineage>
</organism>
<feature type="compositionally biased region" description="Basic residues" evidence="1">
    <location>
        <begin position="30"/>
        <end position="42"/>
    </location>
</feature>
<evidence type="ECO:0000313" key="2">
    <source>
        <dbReference type="EMBL" id="KAG1820897.1"/>
    </source>
</evidence>
<sequence length="202" mass="21833">MINDNLSRSPHIHVSMLGSPSTPASIPGGVKRHQKNIARKSTGRQPPRKQYGEGFKSDGLGSSKGSSYFSSSSQDAEIASLCSRFADWLDGLGKSETDERILEAVERDGGKFFHLIRCILDYERALQGLEDHSNTDTETSGRIGHCTKALRGFGAFLGAKARDGISTPLSLAIDRDGKQLFRLAKCCLSFNNAINGEGSESP</sequence>
<name>A0A9P7EG38_9AGAM</name>
<dbReference type="EMBL" id="JABBWG010000007">
    <property type="protein sequence ID" value="KAG1820897.1"/>
    <property type="molecule type" value="Genomic_DNA"/>
</dbReference>
<proteinExistence type="predicted"/>
<dbReference type="OrthoDB" id="2661189at2759"/>
<dbReference type="GeneID" id="64626601"/>
<dbReference type="Proteomes" id="UP000807769">
    <property type="component" value="Unassembled WGS sequence"/>
</dbReference>
<accession>A0A9P7EG38</accession>
<comment type="caution">
    <text evidence="2">The sequence shown here is derived from an EMBL/GenBank/DDBJ whole genome shotgun (WGS) entry which is preliminary data.</text>
</comment>
<reference evidence="2" key="1">
    <citation type="journal article" date="2020" name="New Phytol.">
        <title>Comparative genomics reveals dynamic genome evolution in host specialist ectomycorrhizal fungi.</title>
        <authorList>
            <person name="Lofgren L.A."/>
            <person name="Nguyen N.H."/>
            <person name="Vilgalys R."/>
            <person name="Ruytinx J."/>
            <person name="Liao H.L."/>
            <person name="Branco S."/>
            <person name="Kuo A."/>
            <person name="LaButti K."/>
            <person name="Lipzen A."/>
            <person name="Andreopoulos W."/>
            <person name="Pangilinan J."/>
            <person name="Riley R."/>
            <person name="Hundley H."/>
            <person name="Na H."/>
            <person name="Barry K."/>
            <person name="Grigoriev I.V."/>
            <person name="Stajich J.E."/>
            <person name="Kennedy P.G."/>
        </authorList>
    </citation>
    <scope>NUCLEOTIDE SEQUENCE</scope>
    <source>
        <strain evidence="2">MN1</strain>
    </source>
</reference>
<evidence type="ECO:0000313" key="3">
    <source>
        <dbReference type="Proteomes" id="UP000807769"/>
    </source>
</evidence>
<gene>
    <name evidence="2" type="ORF">BJ212DRAFT_1297388</name>
</gene>
<dbReference type="AlphaFoldDB" id="A0A9P7EG38"/>
<feature type="region of interest" description="Disordered" evidence="1">
    <location>
        <begin position="1"/>
        <end position="61"/>
    </location>
</feature>